<dbReference type="Proteomes" id="UP000694620">
    <property type="component" value="Chromosome 3"/>
</dbReference>
<reference evidence="4" key="2">
    <citation type="submission" date="2025-08" db="UniProtKB">
        <authorList>
            <consortium name="Ensembl"/>
        </authorList>
    </citation>
    <scope>IDENTIFICATION</scope>
</reference>
<dbReference type="InterPro" id="IPR050413">
    <property type="entry name" value="TCR_beta_variable"/>
</dbReference>
<protein>
    <recommendedName>
        <fullName evidence="3">Ig-like domain-containing protein</fullName>
    </recommendedName>
</protein>
<keyword evidence="5" id="KW-1185">Reference proteome</keyword>
<dbReference type="PANTHER" id="PTHR23268:SF28">
    <property type="entry name" value="T CELL RECEPTOR BETA VARIABLE 19"/>
    <property type="match status" value="1"/>
</dbReference>
<sequence length="132" mass="15201">CRDLPLCCDGAHSTVVKQKEYILLKPGENTDIACEQDGSDDWMYWYRQTHFQELQLILFSRLENMDIENGTSDGRFSGTRKVKKSFTLHISNVQKSDSVVYFCASSRHSALPKQSYYTKTANKSIDSYKVEQ</sequence>
<evidence type="ECO:0000259" key="3">
    <source>
        <dbReference type="PROSITE" id="PS50835"/>
    </source>
</evidence>
<dbReference type="GO" id="GO:0002376">
    <property type="term" value="P:immune system process"/>
    <property type="evidence" value="ECO:0007669"/>
    <property type="project" value="UniProtKB-KW"/>
</dbReference>
<dbReference type="AlphaFoldDB" id="A0A8C4RTQ1"/>
<dbReference type="PANTHER" id="PTHR23268">
    <property type="entry name" value="T-CELL RECEPTOR BETA CHAIN"/>
    <property type="match status" value="1"/>
</dbReference>
<evidence type="ECO:0000256" key="2">
    <source>
        <dbReference type="ARBA" id="ARBA00022859"/>
    </source>
</evidence>
<dbReference type="PROSITE" id="PS50835">
    <property type="entry name" value="IG_LIKE"/>
    <property type="match status" value="1"/>
</dbReference>
<dbReference type="Pfam" id="PF07686">
    <property type="entry name" value="V-set"/>
    <property type="match status" value="1"/>
</dbReference>
<dbReference type="SMART" id="SM00406">
    <property type="entry name" value="IGv"/>
    <property type="match status" value="1"/>
</dbReference>
<organism evidence="4 5">
    <name type="scientific">Erpetoichthys calabaricus</name>
    <name type="common">Rope fish</name>
    <name type="synonym">Calamoichthys calabaricus</name>
    <dbReference type="NCBI Taxonomy" id="27687"/>
    <lineage>
        <taxon>Eukaryota</taxon>
        <taxon>Metazoa</taxon>
        <taxon>Chordata</taxon>
        <taxon>Craniata</taxon>
        <taxon>Vertebrata</taxon>
        <taxon>Euteleostomi</taxon>
        <taxon>Actinopterygii</taxon>
        <taxon>Polypteriformes</taxon>
        <taxon>Polypteridae</taxon>
        <taxon>Erpetoichthys</taxon>
    </lineage>
</organism>
<feature type="domain" description="Ig-like" evidence="3">
    <location>
        <begin position="13"/>
        <end position="126"/>
    </location>
</feature>
<reference evidence="4" key="1">
    <citation type="submission" date="2021-06" db="EMBL/GenBank/DDBJ databases">
        <authorList>
            <consortium name="Wellcome Sanger Institute Data Sharing"/>
        </authorList>
    </citation>
    <scope>NUCLEOTIDE SEQUENCE [LARGE SCALE GENOMIC DNA]</scope>
</reference>
<dbReference type="Ensembl" id="ENSECRT00000006730.1">
    <property type="protein sequence ID" value="ENSECRP00000006623.1"/>
    <property type="gene ID" value="ENSECRG00000004410.1"/>
</dbReference>
<proteinExistence type="predicted"/>
<dbReference type="GeneTree" id="ENSGT00940000178888"/>
<evidence type="ECO:0000313" key="4">
    <source>
        <dbReference type="Ensembl" id="ENSECRP00000006623.1"/>
    </source>
</evidence>
<dbReference type="InterPro" id="IPR013106">
    <property type="entry name" value="Ig_V-set"/>
</dbReference>
<dbReference type="SMART" id="SM00409">
    <property type="entry name" value="IG"/>
    <property type="match status" value="1"/>
</dbReference>
<keyword evidence="1" id="KW-0732">Signal</keyword>
<dbReference type="InterPro" id="IPR036179">
    <property type="entry name" value="Ig-like_dom_sf"/>
</dbReference>
<dbReference type="InterPro" id="IPR007110">
    <property type="entry name" value="Ig-like_dom"/>
</dbReference>
<dbReference type="InterPro" id="IPR013783">
    <property type="entry name" value="Ig-like_fold"/>
</dbReference>
<keyword evidence="2" id="KW-0391">Immunity</keyword>
<dbReference type="Gene3D" id="2.60.40.10">
    <property type="entry name" value="Immunoglobulins"/>
    <property type="match status" value="1"/>
</dbReference>
<reference evidence="4" key="3">
    <citation type="submission" date="2025-09" db="UniProtKB">
        <authorList>
            <consortium name="Ensembl"/>
        </authorList>
    </citation>
    <scope>IDENTIFICATION</scope>
</reference>
<dbReference type="GO" id="GO:0007166">
    <property type="term" value="P:cell surface receptor signaling pathway"/>
    <property type="evidence" value="ECO:0007669"/>
    <property type="project" value="TreeGrafter"/>
</dbReference>
<dbReference type="GO" id="GO:0005886">
    <property type="term" value="C:plasma membrane"/>
    <property type="evidence" value="ECO:0007669"/>
    <property type="project" value="TreeGrafter"/>
</dbReference>
<dbReference type="SUPFAM" id="SSF48726">
    <property type="entry name" value="Immunoglobulin"/>
    <property type="match status" value="1"/>
</dbReference>
<evidence type="ECO:0000256" key="1">
    <source>
        <dbReference type="ARBA" id="ARBA00022729"/>
    </source>
</evidence>
<accession>A0A8C4RTQ1</accession>
<dbReference type="InterPro" id="IPR003599">
    <property type="entry name" value="Ig_sub"/>
</dbReference>
<evidence type="ECO:0000313" key="5">
    <source>
        <dbReference type="Proteomes" id="UP000694620"/>
    </source>
</evidence>
<name>A0A8C4RTQ1_ERPCA</name>